<accession>A0A1N6MYX3</accession>
<dbReference type="RefSeq" id="WP_086953450.1">
    <property type="nucleotide sequence ID" value="NZ_CAWNQC010000239.1"/>
</dbReference>
<protein>
    <submittedName>
        <fullName evidence="3">Uncharacterized protein</fullName>
    </submittedName>
</protein>
<dbReference type="EMBL" id="FTLG01000191">
    <property type="protein sequence ID" value="SIP74021.1"/>
    <property type="molecule type" value="Genomic_DNA"/>
</dbReference>
<evidence type="ECO:0000256" key="1">
    <source>
        <dbReference type="SAM" id="Phobius"/>
    </source>
</evidence>
<evidence type="ECO:0000313" key="5">
    <source>
        <dbReference type="Proteomes" id="UP000224871"/>
    </source>
</evidence>
<sequence length="99" mass="11325">MTNIKNDDHMAIFIKNSNVISIENIFEQNNAKIIVKDETGKQYICKLRSKVTYNMLCNGLFAIVLHAFRHTITIKTLKLSILQSTEGYHYLSGAEIDSF</sequence>
<keyword evidence="1" id="KW-1133">Transmembrane helix</keyword>
<proteinExistence type="predicted"/>
<evidence type="ECO:0000313" key="4">
    <source>
        <dbReference type="Proteomes" id="UP000196435"/>
    </source>
</evidence>
<gene>
    <name evidence="2" type="ORF">Xinn_02936</name>
    <name evidence="3" type="ORF">XIS1_490018</name>
</gene>
<reference evidence="2 5" key="3">
    <citation type="journal article" date="2017" name="Nat. Microbiol.">
        <title>Natural product diversity associated with the nematode symbionts Photorhabdus and Xenorhabdus.</title>
        <authorList>
            <person name="Tobias N.J."/>
            <person name="Wolff H."/>
            <person name="Djahanschiri B."/>
            <person name="Grundmann F."/>
            <person name="Kronenwerth M."/>
            <person name="Shi Y.M."/>
            <person name="Simonyi S."/>
            <person name="Grun P."/>
            <person name="Shapiro-Ilan D."/>
            <person name="Pidot S.J."/>
            <person name="Stinear T.P."/>
            <person name="Ebersberger I."/>
            <person name="Bode H.B."/>
        </authorList>
    </citation>
    <scope>NUCLEOTIDE SEQUENCE [LARGE SCALE GENOMIC DNA]</scope>
    <source>
        <strain evidence="2 5">DSM 16336</strain>
    </source>
</reference>
<name>A0A1N6MYX3_9GAMM</name>
<organism evidence="3 4">
    <name type="scientific">Xenorhabdus innexi</name>
    <dbReference type="NCBI Taxonomy" id="290109"/>
    <lineage>
        <taxon>Bacteria</taxon>
        <taxon>Pseudomonadati</taxon>
        <taxon>Pseudomonadota</taxon>
        <taxon>Gammaproteobacteria</taxon>
        <taxon>Enterobacterales</taxon>
        <taxon>Morganellaceae</taxon>
        <taxon>Xenorhabdus</taxon>
    </lineage>
</organism>
<keyword evidence="1" id="KW-0472">Membrane</keyword>
<dbReference type="Proteomes" id="UP000224871">
    <property type="component" value="Unassembled WGS sequence"/>
</dbReference>
<feature type="transmembrane region" description="Helical" evidence="1">
    <location>
        <begin position="51"/>
        <end position="68"/>
    </location>
</feature>
<evidence type="ECO:0000313" key="2">
    <source>
        <dbReference type="EMBL" id="PHM31227.1"/>
    </source>
</evidence>
<dbReference type="EMBL" id="NIBU01000041">
    <property type="protein sequence ID" value="PHM31227.1"/>
    <property type="molecule type" value="Genomic_DNA"/>
</dbReference>
<reference evidence="3" key="2">
    <citation type="submission" date="2016-12" db="EMBL/GenBank/DDBJ databases">
        <authorList>
            <person name="Song W.-J."/>
            <person name="Kurnit D.M."/>
        </authorList>
    </citation>
    <scope>NUCLEOTIDE SEQUENCE [LARGE SCALE GENOMIC DNA]</scope>
    <source>
        <strain evidence="3">HGB1681</strain>
    </source>
</reference>
<dbReference type="AlphaFoldDB" id="A0A1N6MYX3"/>
<keyword evidence="5" id="KW-1185">Reference proteome</keyword>
<reference evidence="4" key="1">
    <citation type="submission" date="2016-12" db="EMBL/GenBank/DDBJ databases">
        <authorList>
            <person name="Gaudriault S."/>
        </authorList>
    </citation>
    <scope>NUCLEOTIDE SEQUENCE [LARGE SCALE GENOMIC DNA]</scope>
    <source>
        <strain evidence="4">HGB1681 (deposited as PTA-6826 in the American Type Culture Collection)</strain>
    </source>
</reference>
<evidence type="ECO:0000313" key="3">
    <source>
        <dbReference type="EMBL" id="SIP74021.1"/>
    </source>
</evidence>
<dbReference type="Proteomes" id="UP000196435">
    <property type="component" value="Unassembled WGS sequence"/>
</dbReference>
<keyword evidence="1" id="KW-0812">Transmembrane</keyword>